<gene>
    <name evidence="1" type="ORF">ENV35_01610</name>
</gene>
<evidence type="ECO:0008006" key="2">
    <source>
        <dbReference type="Google" id="ProtNLM"/>
    </source>
</evidence>
<reference evidence="1" key="1">
    <citation type="journal article" date="2020" name="mSystems">
        <title>Genome- and Community-Level Interaction Insights into Carbon Utilization and Element Cycling Functions of Hydrothermarchaeota in Hydrothermal Sediment.</title>
        <authorList>
            <person name="Zhou Z."/>
            <person name="Liu Y."/>
            <person name="Xu W."/>
            <person name="Pan J."/>
            <person name="Luo Z.H."/>
            <person name="Li M."/>
        </authorList>
    </citation>
    <scope>NUCLEOTIDE SEQUENCE [LARGE SCALE GENOMIC DNA]</scope>
    <source>
        <strain evidence="1">SpSt-751</strain>
    </source>
</reference>
<dbReference type="AlphaFoldDB" id="A0A7C3SMS8"/>
<sequence>MLTSQDLAALEKATANKLQVVINYTKKTTGEAVTHVCGIYEIGYNKAGEPCVWGWDVNSNDNIRQFLISNIDSIQILDVPFYPPHPWPIKINGQIIG</sequence>
<dbReference type="EMBL" id="DTGA01000036">
    <property type="protein sequence ID" value="HGB30557.1"/>
    <property type="molecule type" value="Genomic_DNA"/>
</dbReference>
<organism evidence="1">
    <name type="scientific">Dictyoglomus turgidum</name>
    <dbReference type="NCBI Taxonomy" id="513050"/>
    <lineage>
        <taxon>Bacteria</taxon>
        <taxon>Pseudomonadati</taxon>
        <taxon>Dictyoglomota</taxon>
        <taxon>Dictyoglomia</taxon>
        <taxon>Dictyoglomales</taxon>
        <taxon>Dictyoglomaceae</taxon>
        <taxon>Dictyoglomus</taxon>
    </lineage>
</organism>
<protein>
    <recommendedName>
        <fullName evidence="2">WYL domain-containing protein</fullName>
    </recommendedName>
</protein>
<name>A0A7C3SMS8_9BACT</name>
<evidence type="ECO:0000313" key="1">
    <source>
        <dbReference type="EMBL" id="HGB30557.1"/>
    </source>
</evidence>
<accession>A0A7C3SMS8</accession>
<proteinExistence type="predicted"/>
<comment type="caution">
    <text evidence="1">The sequence shown here is derived from an EMBL/GenBank/DDBJ whole genome shotgun (WGS) entry which is preliminary data.</text>
</comment>